<evidence type="ECO:0000256" key="1">
    <source>
        <dbReference type="SAM" id="MobiDB-lite"/>
    </source>
</evidence>
<evidence type="ECO:0000313" key="2">
    <source>
        <dbReference type="EMBL" id="SHJ58257.1"/>
    </source>
</evidence>
<evidence type="ECO:0000313" key="3">
    <source>
        <dbReference type="Proteomes" id="UP000324252"/>
    </source>
</evidence>
<dbReference type="EMBL" id="FQZZ01000001">
    <property type="protein sequence ID" value="SHJ58257.1"/>
    <property type="molecule type" value="Genomic_DNA"/>
</dbReference>
<protein>
    <submittedName>
        <fullName evidence="2">Uncharacterized membrane protein</fullName>
    </submittedName>
</protein>
<proteinExistence type="predicted"/>
<feature type="compositionally biased region" description="Basic and acidic residues" evidence="1">
    <location>
        <begin position="164"/>
        <end position="176"/>
    </location>
</feature>
<accession>A0A1H0BB01</accession>
<sequence>MADTKTTRPPRMKPWLRVLLFASLALNLAFAGIVAGTAFRHGGPDRDRSPRTDRVGVAYIRALSKDDRRAIRDAIRAELPDRETLRSEMRASLDAILQTLRADPFDPATLAAQFEAQFLIGADIQGTARSLMLERVAAMTPEERRAFADRLEEELARAAQRGGKRGEGHSHGHDGS</sequence>
<feature type="region of interest" description="Disordered" evidence="1">
    <location>
        <begin position="155"/>
        <end position="176"/>
    </location>
</feature>
<name>A0A1H0BB01_9RHOB</name>
<keyword evidence="3" id="KW-1185">Reference proteome</keyword>
<reference evidence="2 3" key="1">
    <citation type="submission" date="2016-11" db="EMBL/GenBank/DDBJ databases">
        <authorList>
            <person name="Varghese N."/>
            <person name="Submissions S."/>
        </authorList>
    </citation>
    <scope>NUCLEOTIDE SEQUENCE [LARGE SCALE GENOMIC DNA]</scope>
    <source>
        <strain evidence="2 3">DSM 29620</strain>
    </source>
</reference>
<dbReference type="OrthoDB" id="7876971at2"/>
<organism evidence="2 3">
    <name type="scientific">Lutimaribacter pacificus</name>
    <dbReference type="NCBI Taxonomy" id="391948"/>
    <lineage>
        <taxon>Bacteria</taxon>
        <taxon>Pseudomonadati</taxon>
        <taxon>Pseudomonadota</taxon>
        <taxon>Alphaproteobacteria</taxon>
        <taxon>Rhodobacterales</taxon>
        <taxon>Roseobacteraceae</taxon>
        <taxon>Lutimaribacter</taxon>
    </lineage>
</organism>
<dbReference type="RefSeq" id="WP_149786418.1">
    <property type="nucleotide sequence ID" value="NZ_FNIO01000001.1"/>
</dbReference>
<dbReference type="AlphaFoldDB" id="A0A1H0BB01"/>
<dbReference type="Proteomes" id="UP000324252">
    <property type="component" value="Unassembled WGS sequence"/>
</dbReference>
<dbReference type="InterPro" id="IPR025961">
    <property type="entry name" value="Metal_resist"/>
</dbReference>
<dbReference type="Pfam" id="PF13801">
    <property type="entry name" value="Metal_resist"/>
    <property type="match status" value="1"/>
</dbReference>
<gene>
    <name evidence="2" type="ORF">SAMN05444142_101709</name>
</gene>